<protein>
    <submittedName>
        <fullName evidence="2">Uncharacterized protein</fullName>
    </submittedName>
</protein>
<gene>
    <name evidence="2" type="primary">PmUG01_12076100</name>
    <name evidence="2" type="ORF">PMUG01_12076100</name>
</gene>
<keyword evidence="3" id="KW-1185">Reference proteome</keyword>
<accession>A0A1D3SQI9</accession>
<dbReference type="AlphaFoldDB" id="A0A1D3SQI9"/>
<dbReference type="RefSeq" id="XP_028863439.1">
    <property type="nucleotide sequence ID" value="XM_029007006.1"/>
</dbReference>
<dbReference type="KEGG" id="pmal:PMUG01_12076100"/>
<sequence>MYLGVKNINKNYEKNYSSMTNEERLKLKRRIMYDALNFSQHFSYSNFVNYKYLSQVYATSSEELKDMENIVREIKLDNNKKKELFKLARQKIPLFYFPLNNMYNEGELKYFENCILPYVNKQEEIKQIQKFLFNAYQNYIIYNNIFELWTGDLDSLNRFSIFEMYKNKNQHQKNAMYEDYRENIHFNKIQKIKRRIRMHIYKDNNKDNENKENTEEYKLESEKVKNPNVNFDDWL</sequence>
<dbReference type="OMA" id="MYSEGEL"/>
<dbReference type="Proteomes" id="UP000219813">
    <property type="component" value="Chromosome 12"/>
</dbReference>
<dbReference type="OrthoDB" id="386973at2759"/>
<reference evidence="2 3" key="1">
    <citation type="submission" date="2016-06" db="EMBL/GenBank/DDBJ databases">
        <authorList>
            <consortium name="Pathogen Informatics"/>
        </authorList>
    </citation>
    <scope>NUCLEOTIDE SEQUENCE [LARGE SCALE GENOMIC DNA]</scope>
</reference>
<evidence type="ECO:0000256" key="1">
    <source>
        <dbReference type="SAM" id="MobiDB-lite"/>
    </source>
</evidence>
<dbReference type="GeneID" id="39870749"/>
<dbReference type="VEuPathDB" id="PlasmoDB:PmUG01_12076100"/>
<organism evidence="2 3">
    <name type="scientific">Plasmodium malariae</name>
    <dbReference type="NCBI Taxonomy" id="5858"/>
    <lineage>
        <taxon>Eukaryota</taxon>
        <taxon>Sar</taxon>
        <taxon>Alveolata</taxon>
        <taxon>Apicomplexa</taxon>
        <taxon>Aconoidasida</taxon>
        <taxon>Haemosporida</taxon>
        <taxon>Plasmodiidae</taxon>
        <taxon>Plasmodium</taxon>
        <taxon>Plasmodium (Plasmodium)</taxon>
    </lineage>
</organism>
<name>A0A1D3SQI9_PLAMA</name>
<evidence type="ECO:0000313" key="3">
    <source>
        <dbReference type="Proteomes" id="UP000219813"/>
    </source>
</evidence>
<dbReference type="EMBL" id="LT594633">
    <property type="protein sequence ID" value="SCO94163.1"/>
    <property type="molecule type" value="Genomic_DNA"/>
</dbReference>
<feature type="region of interest" description="Disordered" evidence="1">
    <location>
        <begin position="203"/>
        <end position="222"/>
    </location>
</feature>
<proteinExistence type="predicted"/>
<evidence type="ECO:0000313" key="2">
    <source>
        <dbReference type="EMBL" id="SCO94163.1"/>
    </source>
</evidence>